<proteinExistence type="predicted"/>
<dbReference type="InterPro" id="IPR046037">
    <property type="entry name" value="DUF5995"/>
</dbReference>
<name>A0A840F066_9ACTN</name>
<accession>A0A840F066</accession>
<keyword evidence="2" id="KW-1185">Reference proteome</keyword>
<sequence>MTEFRLTRELTCSPERAWTMLTDPIQMNRWSTAAIALRALGAGDRPDAVGTLRTVTLPGGRVRLKEVVERVEFARSFSYRVYDGGPALLDHSGTQEIVPTASGCTLTWTVRMRLVIGPATPVIARTVRRQVAESLDLLAELTPPESAVAPAATPRTIRLLPPLREEASRILDGQRAIAERLAASNDPKQWFARVYAYVTEEMIAACDRGVLDRPDWVLTLIPRFDAFYTRNLDAYERGEECEPMWQRAWSTCERRDERRPHRPVMAGLMSGVAAHIDADLPRAIAQVHRDRFADCDLREFLPDYLRLAPVFTAASDRLLGDLPRSHTPWWTGVAARVHPQVRDALIARRGYDVARHRMAAFASAVADSCDGRAAEPR</sequence>
<comment type="caution">
    <text evidence="1">The sequence shown here is derived from an EMBL/GenBank/DDBJ whole genome shotgun (WGS) entry which is preliminary data.</text>
</comment>
<dbReference type="AlphaFoldDB" id="A0A840F066"/>
<dbReference type="SUPFAM" id="SSF55961">
    <property type="entry name" value="Bet v1-like"/>
    <property type="match status" value="1"/>
</dbReference>
<evidence type="ECO:0000313" key="1">
    <source>
        <dbReference type="EMBL" id="MBB4135396.1"/>
    </source>
</evidence>
<dbReference type="RefSeq" id="WP_183370441.1">
    <property type="nucleotide sequence ID" value="NZ_BAABHL010000065.1"/>
</dbReference>
<organism evidence="1 2">
    <name type="scientific">Gordonia humi</name>
    <dbReference type="NCBI Taxonomy" id="686429"/>
    <lineage>
        <taxon>Bacteria</taxon>
        <taxon>Bacillati</taxon>
        <taxon>Actinomycetota</taxon>
        <taxon>Actinomycetes</taxon>
        <taxon>Mycobacteriales</taxon>
        <taxon>Gordoniaceae</taxon>
        <taxon>Gordonia</taxon>
    </lineage>
</organism>
<protein>
    <submittedName>
        <fullName evidence="1">Uncharacterized protein YndB with AHSA1/START domain</fullName>
    </submittedName>
</protein>
<evidence type="ECO:0000313" key="2">
    <source>
        <dbReference type="Proteomes" id="UP000551501"/>
    </source>
</evidence>
<dbReference type="CDD" id="cd07821">
    <property type="entry name" value="PYR_PYL_RCAR_like"/>
    <property type="match status" value="1"/>
</dbReference>
<dbReference type="Proteomes" id="UP000551501">
    <property type="component" value="Unassembled WGS sequence"/>
</dbReference>
<dbReference type="Gene3D" id="3.30.530.20">
    <property type="match status" value="1"/>
</dbReference>
<dbReference type="InterPro" id="IPR023393">
    <property type="entry name" value="START-like_dom_sf"/>
</dbReference>
<dbReference type="EMBL" id="JACIFP010000001">
    <property type="protein sequence ID" value="MBB4135396.1"/>
    <property type="molecule type" value="Genomic_DNA"/>
</dbReference>
<dbReference type="Pfam" id="PF10604">
    <property type="entry name" value="Polyketide_cyc2"/>
    <property type="match status" value="1"/>
</dbReference>
<dbReference type="InterPro" id="IPR019587">
    <property type="entry name" value="Polyketide_cyclase/dehydratase"/>
</dbReference>
<dbReference type="Pfam" id="PF19458">
    <property type="entry name" value="DUF5995"/>
    <property type="match status" value="1"/>
</dbReference>
<gene>
    <name evidence="1" type="ORF">BKA16_001948</name>
</gene>
<reference evidence="1 2" key="1">
    <citation type="submission" date="2020-08" db="EMBL/GenBank/DDBJ databases">
        <title>Sequencing the genomes of 1000 actinobacteria strains.</title>
        <authorList>
            <person name="Klenk H.-P."/>
        </authorList>
    </citation>
    <scope>NUCLEOTIDE SEQUENCE [LARGE SCALE GENOMIC DNA]</scope>
    <source>
        <strain evidence="1 2">DSM 45298</strain>
    </source>
</reference>